<evidence type="ECO:0000256" key="13">
    <source>
        <dbReference type="RuleBase" id="RU003357"/>
    </source>
</evidence>
<keyword evidence="8 13" id="KW-0798">TonB box</keyword>
<evidence type="ECO:0000256" key="12">
    <source>
        <dbReference type="PROSITE-ProRule" id="PRU01360"/>
    </source>
</evidence>
<keyword evidence="4 12" id="KW-1134">Transmembrane beta strand</keyword>
<evidence type="ECO:0000256" key="6">
    <source>
        <dbReference type="ARBA" id="ARBA00022729"/>
    </source>
</evidence>
<dbReference type="RefSeq" id="WP_155457392.1">
    <property type="nucleotide sequence ID" value="NZ_WNKX01000046.1"/>
</dbReference>
<evidence type="ECO:0000256" key="4">
    <source>
        <dbReference type="ARBA" id="ARBA00022452"/>
    </source>
</evidence>
<evidence type="ECO:0000256" key="8">
    <source>
        <dbReference type="ARBA" id="ARBA00023077"/>
    </source>
</evidence>
<dbReference type="CDD" id="cd01347">
    <property type="entry name" value="ligand_gated_channel"/>
    <property type="match status" value="1"/>
</dbReference>
<dbReference type="PANTHER" id="PTHR30069">
    <property type="entry name" value="TONB-DEPENDENT OUTER MEMBRANE RECEPTOR"/>
    <property type="match status" value="1"/>
</dbReference>
<evidence type="ECO:0000259" key="15">
    <source>
        <dbReference type="Pfam" id="PF00593"/>
    </source>
</evidence>
<dbReference type="GO" id="GO:0015889">
    <property type="term" value="P:cobalamin transport"/>
    <property type="evidence" value="ECO:0007669"/>
    <property type="project" value="TreeGrafter"/>
</dbReference>
<proteinExistence type="inferred from homology"/>
<dbReference type="GO" id="GO:0009279">
    <property type="term" value="C:cell outer membrane"/>
    <property type="evidence" value="ECO:0007669"/>
    <property type="project" value="UniProtKB-SubCell"/>
</dbReference>
<comment type="subcellular location">
    <subcellularLocation>
        <location evidence="1 12">Cell outer membrane</location>
        <topology evidence="1 12">Multi-pass membrane protein</topology>
    </subcellularLocation>
</comment>
<feature type="chain" id="PRO_5027040061" evidence="14">
    <location>
        <begin position="28"/>
        <end position="612"/>
    </location>
</feature>
<feature type="domain" description="TonB-dependent receptor plug" evidence="16">
    <location>
        <begin position="47"/>
        <end position="152"/>
    </location>
</feature>
<evidence type="ECO:0000256" key="1">
    <source>
        <dbReference type="ARBA" id="ARBA00004571"/>
    </source>
</evidence>
<dbReference type="InterPro" id="IPR012910">
    <property type="entry name" value="Plug_dom"/>
</dbReference>
<keyword evidence="11 12" id="KW-0998">Cell outer membrane</keyword>
<evidence type="ECO:0000256" key="9">
    <source>
        <dbReference type="ARBA" id="ARBA00023136"/>
    </source>
</evidence>
<dbReference type="InterPro" id="IPR036942">
    <property type="entry name" value="Beta-barrel_TonB_sf"/>
</dbReference>
<organism evidence="17 18">
    <name type="scientific">Massilia eburnea</name>
    <dbReference type="NCBI Taxonomy" id="1776165"/>
    <lineage>
        <taxon>Bacteria</taxon>
        <taxon>Pseudomonadati</taxon>
        <taxon>Pseudomonadota</taxon>
        <taxon>Betaproteobacteria</taxon>
        <taxon>Burkholderiales</taxon>
        <taxon>Oxalobacteraceae</taxon>
        <taxon>Telluria group</taxon>
        <taxon>Massilia</taxon>
    </lineage>
</organism>
<dbReference type="Pfam" id="PF00593">
    <property type="entry name" value="TonB_dep_Rec_b-barrel"/>
    <property type="match status" value="1"/>
</dbReference>
<dbReference type="Proteomes" id="UP000472320">
    <property type="component" value="Unassembled WGS sequence"/>
</dbReference>
<dbReference type="PROSITE" id="PS52016">
    <property type="entry name" value="TONB_DEPENDENT_REC_3"/>
    <property type="match status" value="1"/>
</dbReference>
<dbReference type="SUPFAM" id="SSF56935">
    <property type="entry name" value="Porins"/>
    <property type="match status" value="1"/>
</dbReference>
<dbReference type="GO" id="GO:0006811">
    <property type="term" value="P:monoatomic ion transport"/>
    <property type="evidence" value="ECO:0007669"/>
    <property type="project" value="UniProtKB-KW"/>
</dbReference>
<keyword evidence="10 17" id="KW-0675">Receptor</keyword>
<feature type="domain" description="TonB-dependent receptor-like beta-barrel" evidence="15">
    <location>
        <begin position="196"/>
        <end position="585"/>
    </location>
</feature>
<comment type="caution">
    <text evidence="17">The sequence shown here is derived from an EMBL/GenBank/DDBJ whole genome shotgun (WGS) entry which is preliminary data.</text>
</comment>
<keyword evidence="9 12" id="KW-0472">Membrane</keyword>
<protein>
    <submittedName>
        <fullName evidence="17">TonB-dependent receptor</fullName>
    </submittedName>
</protein>
<dbReference type="InterPro" id="IPR037066">
    <property type="entry name" value="Plug_dom_sf"/>
</dbReference>
<keyword evidence="7" id="KW-0406">Ion transport</keyword>
<sequence length="612" mass="65084">MISPATRQAALASLALAVAAPAVQAQAQFPVLNAVLVTATRTPQPARDIISDSLSIGAEEIQRSGAGSITELLQRQRGIEVARNGGPGTNSSIFLRGSNGNQVVVLVDGVRIGSASSGAAAWNAIPLGAIDHIEVVYGPLSTIYGADAIGGVVQIFTRKGEGSLALDASVLAGSYGTRAGTASISGKAGAFSYALGAGKERADGFSATLPGSASYNKDDDGYDRKHANGQLSWQLAPGQELGALFLHTDQQADFDSGATVRAWSTQKIDTVGLYSRNRLNRDWQMTTQVAQSRDKSGSFTSTASQIDTTQTQYSWQNDIALGSDSLQLLAEHRKEEVASNTAALVRERSTTSWAASYNMKRGDHLLAAAARNDDSSQYGSRSTGSLGYGYRFSPALRLNASYGTSFRAPTFNELYYPGYGLPANRPERGRNSEIGLHYEQGGTTLGAVAYRNRLSDLLVNTTPCPVPGFRFGCAYNVNQATLEGISLSARQQLGNAFTLSASADLQNPQDDSAGKQLARRAKRHGNVALEYTAGSLSAGAEWQLSSDRFDDAANRNRLGGYGLLNLYAAWDFAPSWSATLRWNNVAGKHYELARNYGTAGSAVYAGLRYSYK</sequence>
<gene>
    <name evidence="17" type="ORF">GM658_27955</name>
</gene>
<keyword evidence="5 12" id="KW-0812">Transmembrane</keyword>
<keyword evidence="3 12" id="KW-0813">Transport</keyword>
<dbReference type="EMBL" id="WNKX01000046">
    <property type="protein sequence ID" value="MTW14455.1"/>
    <property type="molecule type" value="Genomic_DNA"/>
</dbReference>
<reference evidence="17 18" key="1">
    <citation type="submission" date="2019-11" db="EMBL/GenBank/DDBJ databases">
        <title>Type strains purchased from KCTC, JCM and DSMZ.</title>
        <authorList>
            <person name="Lu H."/>
        </authorList>
    </citation>
    <scope>NUCLEOTIDE SEQUENCE [LARGE SCALE GENOMIC DNA]</scope>
    <source>
        <strain evidence="17 18">JCM 31587</strain>
    </source>
</reference>
<feature type="signal peptide" evidence="14">
    <location>
        <begin position="1"/>
        <end position="27"/>
    </location>
</feature>
<evidence type="ECO:0000256" key="7">
    <source>
        <dbReference type="ARBA" id="ARBA00023065"/>
    </source>
</evidence>
<comment type="similarity">
    <text evidence="2 12 13">Belongs to the TonB-dependent receptor family.</text>
</comment>
<evidence type="ECO:0000256" key="5">
    <source>
        <dbReference type="ARBA" id="ARBA00022692"/>
    </source>
</evidence>
<evidence type="ECO:0000256" key="3">
    <source>
        <dbReference type="ARBA" id="ARBA00022448"/>
    </source>
</evidence>
<evidence type="ECO:0000259" key="16">
    <source>
        <dbReference type="Pfam" id="PF07715"/>
    </source>
</evidence>
<dbReference type="PANTHER" id="PTHR30069:SF53">
    <property type="entry name" value="COLICIN I RECEPTOR-RELATED"/>
    <property type="match status" value="1"/>
</dbReference>
<evidence type="ECO:0000313" key="17">
    <source>
        <dbReference type="EMBL" id="MTW14455.1"/>
    </source>
</evidence>
<name>A0A6L6QQI5_9BURK</name>
<accession>A0A6L6QQI5</accession>
<keyword evidence="6 14" id="KW-0732">Signal</keyword>
<evidence type="ECO:0000313" key="18">
    <source>
        <dbReference type="Proteomes" id="UP000472320"/>
    </source>
</evidence>
<keyword evidence="18" id="KW-1185">Reference proteome</keyword>
<dbReference type="OrthoDB" id="183532at2"/>
<evidence type="ECO:0000256" key="14">
    <source>
        <dbReference type="SAM" id="SignalP"/>
    </source>
</evidence>
<evidence type="ECO:0000256" key="11">
    <source>
        <dbReference type="ARBA" id="ARBA00023237"/>
    </source>
</evidence>
<evidence type="ECO:0000256" key="10">
    <source>
        <dbReference type="ARBA" id="ARBA00023170"/>
    </source>
</evidence>
<dbReference type="Pfam" id="PF07715">
    <property type="entry name" value="Plug"/>
    <property type="match status" value="1"/>
</dbReference>
<dbReference type="AlphaFoldDB" id="A0A6L6QQI5"/>
<evidence type="ECO:0000256" key="2">
    <source>
        <dbReference type="ARBA" id="ARBA00009810"/>
    </source>
</evidence>
<dbReference type="InterPro" id="IPR000531">
    <property type="entry name" value="Beta-barrel_TonB"/>
</dbReference>
<dbReference type="Gene3D" id="2.40.170.20">
    <property type="entry name" value="TonB-dependent receptor, beta-barrel domain"/>
    <property type="match status" value="1"/>
</dbReference>
<dbReference type="Gene3D" id="2.170.130.10">
    <property type="entry name" value="TonB-dependent receptor, plug domain"/>
    <property type="match status" value="1"/>
</dbReference>
<dbReference type="InterPro" id="IPR039426">
    <property type="entry name" value="TonB-dep_rcpt-like"/>
</dbReference>